<evidence type="ECO:0000256" key="1">
    <source>
        <dbReference type="SAM" id="MobiDB-lite"/>
    </source>
</evidence>
<feature type="region of interest" description="Disordered" evidence="1">
    <location>
        <begin position="93"/>
        <end position="117"/>
    </location>
</feature>
<proteinExistence type="predicted"/>
<feature type="region of interest" description="Disordered" evidence="1">
    <location>
        <begin position="327"/>
        <end position="357"/>
    </location>
</feature>
<evidence type="ECO:0000313" key="2">
    <source>
        <dbReference type="EMBL" id="KAJ7613943.1"/>
    </source>
</evidence>
<feature type="compositionally biased region" description="Basic residues" evidence="1">
    <location>
        <begin position="202"/>
        <end position="215"/>
    </location>
</feature>
<gene>
    <name evidence="2" type="ORF">FB45DRAFT_259604</name>
</gene>
<dbReference type="AlphaFoldDB" id="A0AAD7B9E5"/>
<sequence length="357" mass="38779">MSVCVQVQVDAIPTQRKRTASASSFSCDARPRKRLHRTESVLDLATLATEQPPPQQPESQPLPVQVPYNRTLRYYKEKKDRRRTLVRAALSPAPQTLTFTPTPLSLPPPPIHQRKPQLPAARSPLALNTDLPIPSSPPPRALLIVPAAARARTTCGTGVPPGSSRPSPSSNSTSSSSRRSSPPSSCITLPPITPDPTTPKVTKPKPKRTPPQTLHRRAVLASLRATPHGAKILHMGARLAVGILGATAELERLCVPGASHVEEEQGEGEESDEDAEGEIDEELLLEAVMDVEPDFYLSDPEEAESDVAMPDAELEMEMPPVLSASWVVLGESPQPQHESRMQSRRAAAAEQEWEMVE</sequence>
<name>A0AAD7B9E5_9AGAR</name>
<keyword evidence="3" id="KW-1185">Reference proteome</keyword>
<protein>
    <submittedName>
        <fullName evidence="2">Uncharacterized protein</fullName>
    </submittedName>
</protein>
<feature type="compositionally biased region" description="Low complexity" evidence="1">
    <location>
        <begin position="93"/>
        <end position="103"/>
    </location>
</feature>
<accession>A0AAD7B9E5</accession>
<evidence type="ECO:0000313" key="3">
    <source>
        <dbReference type="Proteomes" id="UP001221142"/>
    </source>
</evidence>
<dbReference type="EMBL" id="JARKIF010000027">
    <property type="protein sequence ID" value="KAJ7613943.1"/>
    <property type="molecule type" value="Genomic_DNA"/>
</dbReference>
<feature type="compositionally biased region" description="Low complexity" evidence="1">
    <location>
        <begin position="153"/>
        <end position="190"/>
    </location>
</feature>
<dbReference type="Proteomes" id="UP001221142">
    <property type="component" value="Unassembled WGS sequence"/>
</dbReference>
<reference evidence="2" key="1">
    <citation type="submission" date="2023-03" db="EMBL/GenBank/DDBJ databases">
        <title>Massive genome expansion in bonnet fungi (Mycena s.s.) driven by repeated elements and novel gene families across ecological guilds.</title>
        <authorList>
            <consortium name="Lawrence Berkeley National Laboratory"/>
            <person name="Harder C.B."/>
            <person name="Miyauchi S."/>
            <person name="Viragh M."/>
            <person name="Kuo A."/>
            <person name="Thoen E."/>
            <person name="Andreopoulos B."/>
            <person name="Lu D."/>
            <person name="Skrede I."/>
            <person name="Drula E."/>
            <person name="Henrissat B."/>
            <person name="Morin E."/>
            <person name="Kohler A."/>
            <person name="Barry K."/>
            <person name="LaButti K."/>
            <person name="Morin E."/>
            <person name="Salamov A."/>
            <person name="Lipzen A."/>
            <person name="Mereny Z."/>
            <person name="Hegedus B."/>
            <person name="Baldrian P."/>
            <person name="Stursova M."/>
            <person name="Weitz H."/>
            <person name="Taylor A."/>
            <person name="Grigoriev I.V."/>
            <person name="Nagy L.G."/>
            <person name="Martin F."/>
            <person name="Kauserud H."/>
        </authorList>
    </citation>
    <scope>NUCLEOTIDE SEQUENCE</scope>
    <source>
        <strain evidence="2">9284</strain>
    </source>
</reference>
<feature type="region of interest" description="Disordered" evidence="1">
    <location>
        <begin position="15"/>
        <end position="36"/>
    </location>
</feature>
<organism evidence="2 3">
    <name type="scientific">Roridomyces roridus</name>
    <dbReference type="NCBI Taxonomy" id="1738132"/>
    <lineage>
        <taxon>Eukaryota</taxon>
        <taxon>Fungi</taxon>
        <taxon>Dikarya</taxon>
        <taxon>Basidiomycota</taxon>
        <taxon>Agaricomycotina</taxon>
        <taxon>Agaricomycetes</taxon>
        <taxon>Agaricomycetidae</taxon>
        <taxon>Agaricales</taxon>
        <taxon>Marasmiineae</taxon>
        <taxon>Mycenaceae</taxon>
        <taxon>Roridomyces</taxon>
    </lineage>
</organism>
<feature type="region of interest" description="Disordered" evidence="1">
    <location>
        <begin position="153"/>
        <end position="215"/>
    </location>
</feature>
<comment type="caution">
    <text evidence="2">The sequence shown here is derived from an EMBL/GenBank/DDBJ whole genome shotgun (WGS) entry which is preliminary data.</text>
</comment>